<gene>
    <name evidence="1" type="ORF">G5I_08411</name>
</gene>
<dbReference type="STRING" id="103372.F4WRG1"/>
<keyword evidence="2" id="KW-1185">Reference proteome</keyword>
<dbReference type="AlphaFoldDB" id="F4WRG1"/>
<protein>
    <submittedName>
        <fullName evidence="1">Uncharacterized protein</fullName>
    </submittedName>
</protein>
<accession>F4WRG1</accession>
<dbReference type="OrthoDB" id="6243211at2759"/>
<dbReference type="InParanoid" id="F4WRG1"/>
<dbReference type="eggNOG" id="ENOG502QWCS">
    <property type="taxonomic scope" value="Eukaryota"/>
</dbReference>
<organism evidence="2">
    <name type="scientific">Acromyrmex echinatior</name>
    <name type="common">Panamanian leafcutter ant</name>
    <name type="synonym">Acromyrmex octospinosus echinatior</name>
    <dbReference type="NCBI Taxonomy" id="103372"/>
    <lineage>
        <taxon>Eukaryota</taxon>
        <taxon>Metazoa</taxon>
        <taxon>Ecdysozoa</taxon>
        <taxon>Arthropoda</taxon>
        <taxon>Hexapoda</taxon>
        <taxon>Insecta</taxon>
        <taxon>Pterygota</taxon>
        <taxon>Neoptera</taxon>
        <taxon>Endopterygota</taxon>
        <taxon>Hymenoptera</taxon>
        <taxon>Apocrita</taxon>
        <taxon>Aculeata</taxon>
        <taxon>Formicoidea</taxon>
        <taxon>Formicidae</taxon>
        <taxon>Myrmicinae</taxon>
        <taxon>Acromyrmex</taxon>
    </lineage>
</organism>
<evidence type="ECO:0000313" key="1">
    <source>
        <dbReference type="EMBL" id="EGI63232.1"/>
    </source>
</evidence>
<evidence type="ECO:0000313" key="2">
    <source>
        <dbReference type="Proteomes" id="UP000007755"/>
    </source>
</evidence>
<name>F4WRG1_ACREC</name>
<dbReference type="EMBL" id="GL888285">
    <property type="protein sequence ID" value="EGI63232.1"/>
    <property type="molecule type" value="Genomic_DNA"/>
</dbReference>
<proteinExistence type="predicted"/>
<sequence>MIERYRQVMKLVSEQVKKHMLHNAKGVVENATEKVQIKLASAQNIATEKYNIVAKKFNDQSIVIQDLNAKALETNVSLPGKIVTVWQWYNQLIGMDTVETARRQVITLQDKLFQCHDNRRILNKELTNLTYKLQEIYAELIQTKREDPKDTPNRKITRYPTEYGYSISDIRKMVNI</sequence>
<dbReference type="Proteomes" id="UP000007755">
    <property type="component" value="Unassembled WGS sequence"/>
</dbReference>
<reference evidence="1" key="1">
    <citation type="submission" date="2011-02" db="EMBL/GenBank/DDBJ databases">
        <title>The genome of the leaf-cutting ant Acromyrmex echinatior suggests key adaptations to social evolution and fungus farming.</title>
        <authorList>
            <person name="Nygaard S."/>
            <person name="Zhang G."/>
        </authorList>
    </citation>
    <scope>NUCLEOTIDE SEQUENCE</scope>
</reference>